<name>A0A6N6VGP7_9HYPH</name>
<keyword evidence="6 13" id="KW-0686">Riboflavin biosynthesis</keyword>
<evidence type="ECO:0000256" key="6">
    <source>
        <dbReference type="ARBA" id="ARBA00022619"/>
    </source>
</evidence>
<dbReference type="GO" id="GO:0008835">
    <property type="term" value="F:diaminohydroxyphosphoribosylaminopyrimidine deaminase activity"/>
    <property type="evidence" value="ECO:0007669"/>
    <property type="project" value="UniProtKB-EC"/>
</dbReference>
<evidence type="ECO:0000259" key="17">
    <source>
        <dbReference type="PROSITE" id="PS51747"/>
    </source>
</evidence>
<reference evidence="18 19" key="1">
    <citation type="submission" date="2019-09" db="EMBL/GenBank/DDBJ databases">
        <title>Parvibaculum sedimenti sp. nov., isolated from sediment.</title>
        <authorList>
            <person name="Wang Y."/>
        </authorList>
    </citation>
    <scope>NUCLEOTIDE SEQUENCE [LARGE SCALE GENOMIC DNA]</scope>
    <source>
        <strain evidence="18 19">HXT-9</strain>
    </source>
</reference>
<keyword evidence="19" id="KW-1185">Reference proteome</keyword>
<dbReference type="AlphaFoldDB" id="A0A6N6VGP7"/>
<feature type="binding site" evidence="15">
    <location>
        <position position="211"/>
    </location>
    <ligand>
        <name>substrate</name>
    </ligand>
</feature>
<dbReference type="UniPathway" id="UPA00275">
    <property type="reaction ID" value="UER00401"/>
</dbReference>
<keyword evidence="9 13" id="KW-0862">Zinc</keyword>
<dbReference type="GO" id="GO:0009231">
    <property type="term" value="P:riboflavin biosynthetic process"/>
    <property type="evidence" value="ECO:0007669"/>
    <property type="project" value="UniProtKB-UniPathway"/>
</dbReference>
<evidence type="ECO:0000256" key="9">
    <source>
        <dbReference type="ARBA" id="ARBA00022833"/>
    </source>
</evidence>
<feature type="binding site" evidence="15">
    <location>
        <position position="191"/>
    </location>
    <ligand>
        <name>substrate</name>
    </ligand>
</feature>
<keyword evidence="12" id="KW-0511">Multifunctional enzyme</keyword>
<feature type="binding site" evidence="16">
    <location>
        <position position="57"/>
    </location>
    <ligand>
        <name>Zn(2+)</name>
        <dbReference type="ChEBI" id="CHEBI:29105"/>
        <note>catalytic</note>
    </ligand>
</feature>
<evidence type="ECO:0000256" key="11">
    <source>
        <dbReference type="ARBA" id="ARBA00023002"/>
    </source>
</evidence>
<dbReference type="PROSITE" id="PS00903">
    <property type="entry name" value="CYT_DCMP_DEAMINASES_1"/>
    <property type="match status" value="1"/>
</dbReference>
<evidence type="ECO:0000256" key="7">
    <source>
        <dbReference type="ARBA" id="ARBA00022723"/>
    </source>
</evidence>
<dbReference type="InterPro" id="IPR004794">
    <property type="entry name" value="Eubact_RibD"/>
</dbReference>
<dbReference type="InterPro" id="IPR002125">
    <property type="entry name" value="CMP_dCMP_dom"/>
</dbReference>
<dbReference type="GO" id="GO:0050661">
    <property type="term" value="F:NADP binding"/>
    <property type="evidence" value="ECO:0007669"/>
    <property type="project" value="InterPro"/>
</dbReference>
<dbReference type="NCBIfam" id="TIGR00227">
    <property type="entry name" value="ribD_Cterm"/>
    <property type="match status" value="1"/>
</dbReference>
<comment type="similarity">
    <text evidence="4 13">In the N-terminal section; belongs to the cytidine and deoxycytidylate deaminase family.</text>
</comment>
<evidence type="ECO:0000256" key="13">
    <source>
        <dbReference type="PIRNR" id="PIRNR006769"/>
    </source>
</evidence>
<dbReference type="InterPro" id="IPR011549">
    <property type="entry name" value="RibD_C"/>
</dbReference>
<dbReference type="Pfam" id="PF00383">
    <property type="entry name" value="dCMP_cyt_deam_1"/>
    <property type="match status" value="1"/>
</dbReference>
<feature type="binding site" evidence="15">
    <location>
        <begin position="305"/>
        <end position="311"/>
    </location>
    <ligand>
        <name>NADP(+)</name>
        <dbReference type="ChEBI" id="CHEBI:58349"/>
    </ligand>
</feature>
<feature type="domain" description="CMP/dCMP-type deaminase" evidence="17">
    <location>
        <begin position="8"/>
        <end position="130"/>
    </location>
</feature>
<comment type="function">
    <text evidence="1 13">Converts 2,5-diamino-6-(ribosylamino)-4(3h)-pyrimidinone 5'-phosphate into 5-amino-6-(ribosylamino)-2,4(1h,3h)-pyrimidinedione 5'-phosphate.</text>
</comment>
<dbReference type="PROSITE" id="PS51747">
    <property type="entry name" value="CYT_DCMP_DEAMINASES_2"/>
    <property type="match status" value="1"/>
</dbReference>
<comment type="catalytic activity">
    <reaction evidence="13">
        <text>2,5-diamino-6-hydroxy-4-(5-phosphoribosylamino)-pyrimidine + H2O + H(+) = 5-amino-6-(5-phospho-D-ribosylamino)uracil + NH4(+)</text>
        <dbReference type="Rhea" id="RHEA:21868"/>
        <dbReference type="ChEBI" id="CHEBI:15377"/>
        <dbReference type="ChEBI" id="CHEBI:15378"/>
        <dbReference type="ChEBI" id="CHEBI:28938"/>
        <dbReference type="ChEBI" id="CHEBI:58453"/>
        <dbReference type="ChEBI" id="CHEBI:58614"/>
        <dbReference type="EC" id="3.5.4.26"/>
    </reaction>
</comment>
<evidence type="ECO:0000256" key="2">
    <source>
        <dbReference type="ARBA" id="ARBA00004882"/>
    </source>
</evidence>
<feature type="binding site" evidence="15">
    <location>
        <position position="161"/>
    </location>
    <ligand>
        <name>NADP(+)</name>
        <dbReference type="ChEBI" id="CHEBI:58349"/>
    </ligand>
</feature>
<dbReference type="EC" id="3.5.4.26" evidence="13"/>
<dbReference type="SUPFAM" id="SSF53597">
    <property type="entry name" value="Dihydrofolate reductase-like"/>
    <property type="match status" value="1"/>
</dbReference>
<dbReference type="Gene3D" id="3.40.430.10">
    <property type="entry name" value="Dihydrofolate Reductase, subunit A"/>
    <property type="match status" value="1"/>
</dbReference>
<dbReference type="NCBIfam" id="TIGR00326">
    <property type="entry name" value="eubact_ribD"/>
    <property type="match status" value="1"/>
</dbReference>
<comment type="cofactor">
    <cofactor evidence="13 16">
        <name>Zn(2+)</name>
        <dbReference type="ChEBI" id="CHEBI:29105"/>
    </cofactor>
    <text evidence="13 16">Binds 1 zinc ion.</text>
</comment>
<keyword evidence="10 13" id="KW-0521">NADP</keyword>
<dbReference type="EC" id="1.1.1.193" evidence="13"/>
<dbReference type="SUPFAM" id="SSF53927">
    <property type="entry name" value="Cytidine deaminase-like"/>
    <property type="match status" value="1"/>
</dbReference>
<keyword evidence="7 13" id="KW-0479">Metal-binding</keyword>
<dbReference type="EMBL" id="WESC01000007">
    <property type="protein sequence ID" value="KAB7740126.1"/>
    <property type="molecule type" value="Genomic_DNA"/>
</dbReference>
<organism evidence="18 19">
    <name type="scientific">Parvibaculum sedimenti</name>
    <dbReference type="NCBI Taxonomy" id="2608632"/>
    <lineage>
        <taxon>Bacteria</taxon>
        <taxon>Pseudomonadati</taxon>
        <taxon>Pseudomonadota</taxon>
        <taxon>Alphaproteobacteria</taxon>
        <taxon>Hyphomicrobiales</taxon>
        <taxon>Parvibaculaceae</taxon>
        <taxon>Parvibaculum</taxon>
    </lineage>
</organism>
<dbReference type="GO" id="GO:0008270">
    <property type="term" value="F:zinc ion binding"/>
    <property type="evidence" value="ECO:0007669"/>
    <property type="project" value="InterPro"/>
</dbReference>
<dbReference type="FunFam" id="3.40.140.10:FF:000025">
    <property type="entry name" value="Riboflavin biosynthesis protein RibD"/>
    <property type="match status" value="1"/>
</dbReference>
<keyword evidence="8 13" id="KW-0378">Hydrolase</keyword>
<dbReference type="Proteomes" id="UP000468901">
    <property type="component" value="Unassembled WGS sequence"/>
</dbReference>
<feature type="binding site" evidence="15">
    <location>
        <position position="175"/>
    </location>
    <ligand>
        <name>substrate</name>
    </ligand>
</feature>
<dbReference type="PANTHER" id="PTHR38011:SF7">
    <property type="entry name" value="2,5-DIAMINO-6-RIBOSYLAMINO-4(3H)-PYRIMIDINONE 5'-PHOSPHATE REDUCTASE"/>
    <property type="match status" value="1"/>
</dbReference>
<evidence type="ECO:0000256" key="4">
    <source>
        <dbReference type="ARBA" id="ARBA00005259"/>
    </source>
</evidence>
<feature type="binding site" evidence="15">
    <location>
        <position position="207"/>
    </location>
    <ligand>
        <name>NADP(+)</name>
        <dbReference type="ChEBI" id="CHEBI:58349"/>
    </ligand>
</feature>
<evidence type="ECO:0000256" key="8">
    <source>
        <dbReference type="ARBA" id="ARBA00022801"/>
    </source>
</evidence>
<comment type="pathway">
    <text evidence="2 13">Cofactor biosynthesis; riboflavin biosynthesis; 5-amino-6-(D-ribitylamino)uracil from GTP: step 2/4.</text>
</comment>
<feature type="binding site" evidence="15">
    <location>
        <position position="203"/>
    </location>
    <ligand>
        <name>substrate</name>
    </ligand>
</feature>
<feature type="binding site" evidence="16">
    <location>
        <position position="82"/>
    </location>
    <ligand>
        <name>Zn(2+)</name>
        <dbReference type="ChEBI" id="CHEBI:29105"/>
        <note>catalytic</note>
    </ligand>
</feature>
<comment type="catalytic activity">
    <reaction evidence="13">
        <text>5-amino-6-(5-phospho-D-ribitylamino)uracil + NADP(+) = 5-amino-6-(5-phospho-D-ribosylamino)uracil + NADPH + H(+)</text>
        <dbReference type="Rhea" id="RHEA:17845"/>
        <dbReference type="ChEBI" id="CHEBI:15378"/>
        <dbReference type="ChEBI" id="CHEBI:57783"/>
        <dbReference type="ChEBI" id="CHEBI:58349"/>
        <dbReference type="ChEBI" id="CHEBI:58421"/>
        <dbReference type="ChEBI" id="CHEBI:58453"/>
        <dbReference type="EC" id="1.1.1.193"/>
    </reaction>
</comment>
<feature type="binding site" evidence="15">
    <location>
        <position position="177"/>
    </location>
    <ligand>
        <name>NADP(+)</name>
        <dbReference type="ChEBI" id="CHEBI:58349"/>
    </ligand>
</feature>
<comment type="similarity">
    <text evidence="5 13">In the C-terminal section; belongs to the HTP reductase family.</text>
</comment>
<sequence>MAKATNKSKDTDFMKMALSLAARGLGIVAPNPAVGCVIVKDGIVVGRGWTQKGGRPHAETEALARAGAAARGATAYVTLEPCAHHGKTPPCAEALIAAGIARLVGAVSDPDPRVAGKGYDMLRKAGIEVVEDVCETEARDLNQGFLQKVTEDRPLVTLKLATSADGKTATHGGQSRWITGEGARARGHYLRATHDAIMVGSATAVVDDPELTCRLPGLEGQSPVRIIADGRLRLPLTSKLVRDAKKIPLWILTLPGGDSARRAAFVDCGAELIDIQPGTDGLMDMKAAMRRLAERGVTRLLVEGGARLAASLISAHLVDRIEWFRASRIIGGDGYSGIASLGIELLDKAPSLALTRTVFLGEDTLSSYVVRG</sequence>
<gene>
    <name evidence="18" type="primary">ribD</name>
    <name evidence="18" type="ORF">F2P47_08950</name>
</gene>
<evidence type="ECO:0000256" key="1">
    <source>
        <dbReference type="ARBA" id="ARBA00002151"/>
    </source>
</evidence>
<protein>
    <recommendedName>
        <fullName evidence="13">Riboflavin biosynthesis protein RibD</fullName>
    </recommendedName>
    <domain>
        <recommendedName>
            <fullName evidence="13">Diaminohydroxyphosphoribosylaminopyrimidine deaminase</fullName>
            <shortName evidence="13">DRAP deaminase</shortName>
            <ecNumber evidence="13">3.5.4.26</ecNumber>
        </recommendedName>
        <alternativeName>
            <fullName evidence="13">Riboflavin-specific deaminase</fullName>
        </alternativeName>
    </domain>
    <domain>
        <recommendedName>
            <fullName evidence="13">5-amino-6-(5-phosphoribosylamino)uracil reductase</fullName>
            <ecNumber evidence="13">1.1.1.193</ecNumber>
        </recommendedName>
        <alternativeName>
            <fullName evidence="13">HTP reductase</fullName>
        </alternativeName>
    </domain>
</protein>
<feature type="active site" description="Proton donor" evidence="14">
    <location>
        <position position="59"/>
    </location>
</feature>
<evidence type="ECO:0000256" key="3">
    <source>
        <dbReference type="ARBA" id="ARBA00004910"/>
    </source>
</evidence>
<feature type="binding site" evidence="15">
    <location>
        <position position="303"/>
    </location>
    <ligand>
        <name>substrate</name>
    </ligand>
</feature>
<comment type="caution">
    <text evidence="18">The sequence shown here is derived from an EMBL/GenBank/DDBJ whole genome shotgun (WGS) entry which is preliminary data.</text>
</comment>
<evidence type="ECO:0000256" key="15">
    <source>
        <dbReference type="PIRSR" id="PIRSR006769-2"/>
    </source>
</evidence>
<dbReference type="GO" id="GO:0008703">
    <property type="term" value="F:5-amino-6-(5-phosphoribosylamino)uracil reductase activity"/>
    <property type="evidence" value="ECO:0007669"/>
    <property type="project" value="UniProtKB-EC"/>
</dbReference>
<dbReference type="PIRSF" id="PIRSF006769">
    <property type="entry name" value="RibD"/>
    <property type="match status" value="1"/>
</dbReference>
<feature type="binding site" evidence="15">
    <location>
        <position position="214"/>
    </location>
    <ligand>
        <name>substrate</name>
    </ligand>
</feature>
<dbReference type="Pfam" id="PF01872">
    <property type="entry name" value="RibD_C"/>
    <property type="match status" value="1"/>
</dbReference>
<keyword evidence="11 13" id="KW-0560">Oxidoreductase</keyword>
<evidence type="ECO:0000256" key="14">
    <source>
        <dbReference type="PIRSR" id="PIRSR006769-1"/>
    </source>
</evidence>
<dbReference type="InterPro" id="IPR050765">
    <property type="entry name" value="Riboflavin_Biosynth_HTPR"/>
</dbReference>
<proteinExistence type="inferred from homology"/>
<feature type="binding site" evidence="16">
    <location>
        <position position="91"/>
    </location>
    <ligand>
        <name>Zn(2+)</name>
        <dbReference type="ChEBI" id="CHEBI:29105"/>
        <note>catalytic</note>
    </ligand>
</feature>
<dbReference type="InterPro" id="IPR024072">
    <property type="entry name" value="DHFR-like_dom_sf"/>
</dbReference>
<evidence type="ECO:0000256" key="16">
    <source>
        <dbReference type="PIRSR" id="PIRSR006769-3"/>
    </source>
</evidence>
<dbReference type="InterPro" id="IPR016193">
    <property type="entry name" value="Cytidine_deaminase-like"/>
</dbReference>
<evidence type="ECO:0000313" key="18">
    <source>
        <dbReference type="EMBL" id="KAB7740126.1"/>
    </source>
</evidence>
<dbReference type="PANTHER" id="PTHR38011">
    <property type="entry name" value="DIHYDROFOLATE REDUCTASE FAMILY PROTEIN (AFU_ORTHOLOGUE AFUA_8G06820)"/>
    <property type="match status" value="1"/>
</dbReference>
<evidence type="ECO:0000313" key="19">
    <source>
        <dbReference type="Proteomes" id="UP000468901"/>
    </source>
</evidence>
<dbReference type="Gene3D" id="3.40.140.10">
    <property type="entry name" value="Cytidine Deaminase, domain 2"/>
    <property type="match status" value="1"/>
</dbReference>
<evidence type="ECO:0000256" key="5">
    <source>
        <dbReference type="ARBA" id="ARBA00007417"/>
    </source>
</evidence>
<evidence type="ECO:0000256" key="12">
    <source>
        <dbReference type="ARBA" id="ARBA00023268"/>
    </source>
</evidence>
<dbReference type="InterPro" id="IPR002734">
    <property type="entry name" value="RibDG_C"/>
</dbReference>
<dbReference type="CDD" id="cd01284">
    <property type="entry name" value="Riboflavin_deaminase-reductase"/>
    <property type="match status" value="1"/>
</dbReference>
<evidence type="ECO:0000256" key="10">
    <source>
        <dbReference type="ARBA" id="ARBA00022857"/>
    </source>
</evidence>
<dbReference type="InterPro" id="IPR016192">
    <property type="entry name" value="APOBEC/CMP_deaminase_Zn-bd"/>
</dbReference>
<dbReference type="RefSeq" id="WP_152216012.1">
    <property type="nucleotide sequence ID" value="NZ_JBAQYD010000149.1"/>
</dbReference>
<accession>A0A6N6VGP7</accession>
<comment type="pathway">
    <text evidence="3 13">Cofactor biosynthesis; riboflavin biosynthesis; 5-amino-6-(D-ribitylamino)uracil from GTP: step 3/4.</text>
</comment>